<dbReference type="Pfam" id="PF13302">
    <property type="entry name" value="Acetyltransf_3"/>
    <property type="match status" value="1"/>
</dbReference>
<dbReference type="EMBL" id="CP003137">
    <property type="protein sequence ID" value="AEV94515.1"/>
    <property type="molecule type" value="Genomic_DNA"/>
</dbReference>
<organism evidence="2 3">
    <name type="scientific">Pediococcus claussenii (strain ATCC BAA-344 / DSM 14800 / JCM 18046 / KCTC 3811 / LMG 21948 / P06)</name>
    <dbReference type="NCBI Taxonomy" id="701521"/>
    <lineage>
        <taxon>Bacteria</taxon>
        <taxon>Bacillati</taxon>
        <taxon>Bacillota</taxon>
        <taxon>Bacilli</taxon>
        <taxon>Lactobacillales</taxon>
        <taxon>Lactobacillaceae</taxon>
        <taxon>Pediococcus</taxon>
    </lineage>
</organism>
<dbReference type="InterPro" id="IPR051531">
    <property type="entry name" value="N-acetyltransferase"/>
</dbReference>
<dbReference type="RefSeq" id="WP_014214713.1">
    <property type="nucleotide sequence ID" value="NC_016605.1"/>
</dbReference>
<dbReference type="Gene3D" id="3.40.630.30">
    <property type="match status" value="1"/>
</dbReference>
<dbReference type="Proteomes" id="UP000005444">
    <property type="component" value="Chromosome"/>
</dbReference>
<sequence>MEKQTILAEKQIIKTKRLLLRPVRLDDAKDMYEYTSNPDVVRYTTMTTATSVKQTYDGIAEFFIANPVGKWGIESLAEERLIGTIDLRLDSNNNAAEIGYALNEKFWGNGFMPEAASVVLKLGFEELKLHRIYAVHDIDNPNSGRVMKKIGMQKEGVLREAAYIKNRYINHCVHSILSTEYFGKNV</sequence>
<dbReference type="PANTHER" id="PTHR43792">
    <property type="entry name" value="GNAT FAMILY, PUTATIVE (AFU_ORTHOLOGUE AFUA_3G00765)-RELATED-RELATED"/>
    <property type="match status" value="1"/>
</dbReference>
<evidence type="ECO:0000259" key="1">
    <source>
        <dbReference type="PROSITE" id="PS51186"/>
    </source>
</evidence>
<dbReference type="SUPFAM" id="SSF55729">
    <property type="entry name" value="Acyl-CoA N-acyltransferases (Nat)"/>
    <property type="match status" value="1"/>
</dbReference>
<dbReference type="eggNOG" id="COG1670">
    <property type="taxonomic scope" value="Bacteria"/>
</dbReference>
<keyword evidence="3" id="KW-1185">Reference proteome</keyword>
<dbReference type="InterPro" id="IPR000182">
    <property type="entry name" value="GNAT_dom"/>
</dbReference>
<dbReference type="HOGENOM" id="CLU_013985_3_6_9"/>
<dbReference type="STRING" id="701521.PECL_192"/>
<gene>
    <name evidence="2" type="ordered locus">PECL_192</name>
</gene>
<dbReference type="AlphaFoldDB" id="G8PA76"/>
<name>G8PA76_PEDCP</name>
<evidence type="ECO:0000313" key="3">
    <source>
        <dbReference type="Proteomes" id="UP000005444"/>
    </source>
</evidence>
<dbReference type="KEGG" id="pce:PECL_192"/>
<feature type="domain" description="N-acetyltransferase" evidence="1">
    <location>
        <begin position="18"/>
        <end position="170"/>
    </location>
</feature>
<dbReference type="PATRIC" id="fig|701521.8.peg.181"/>
<dbReference type="GO" id="GO:0016747">
    <property type="term" value="F:acyltransferase activity, transferring groups other than amino-acyl groups"/>
    <property type="evidence" value="ECO:0007669"/>
    <property type="project" value="InterPro"/>
</dbReference>
<dbReference type="InterPro" id="IPR016181">
    <property type="entry name" value="Acyl_CoA_acyltransferase"/>
</dbReference>
<accession>G8PA76</accession>
<proteinExistence type="predicted"/>
<evidence type="ECO:0000313" key="2">
    <source>
        <dbReference type="EMBL" id="AEV94515.1"/>
    </source>
</evidence>
<dbReference type="PROSITE" id="PS51186">
    <property type="entry name" value="GNAT"/>
    <property type="match status" value="1"/>
</dbReference>
<reference evidence="2 3" key="1">
    <citation type="journal article" date="2012" name="J. Bacteriol.">
        <title>Complete Genome Sequence of the Beer Spoilage Organism Pediococcus claussenii ATCC BAA-344T.</title>
        <authorList>
            <person name="Pittet V."/>
            <person name="Abegunde T."/>
            <person name="Marfleet T."/>
            <person name="Haakensen M."/>
            <person name="Morrow K."/>
            <person name="Jayaprakash T."/>
            <person name="Schroeder K."/>
            <person name="Trost B."/>
            <person name="Byrns S."/>
            <person name="Bergsveinson J."/>
            <person name="Kusalik A."/>
            <person name="Ziola B."/>
        </authorList>
    </citation>
    <scope>NUCLEOTIDE SEQUENCE [LARGE SCALE GENOMIC DNA]</scope>
    <source>
        <strain evidence="2 3">ATCC BAA-344</strain>
    </source>
</reference>
<protein>
    <submittedName>
        <fullName evidence="2">Acetyltransferase family protein</fullName>
    </submittedName>
</protein>